<gene>
    <name evidence="1" type="primary">TUBA4_1</name>
    <name evidence="1" type="ORF">CFP56_013063</name>
</gene>
<accession>A0AAW0M685</accession>
<dbReference type="EMBL" id="PKMF04000020">
    <property type="protein sequence ID" value="KAK7858342.1"/>
    <property type="molecule type" value="Genomic_DNA"/>
</dbReference>
<protein>
    <submittedName>
        <fullName evidence="1">Tubulin alpha-4 chain</fullName>
    </submittedName>
</protein>
<comment type="caution">
    <text evidence="1">The sequence shown here is derived from an EMBL/GenBank/DDBJ whole genome shotgun (WGS) entry which is preliminary data.</text>
</comment>
<sequence>MRECISIHIGQPDIQVGNACWELYCLEHGIQICDFRTSLCVRRNGINPEDISLFPPLPTFAFQCNDFGSVLQVSLQNPFEYAYDDSLCTPTDGNIDFRTVYGIPTGRL</sequence>
<evidence type="ECO:0000313" key="1">
    <source>
        <dbReference type="EMBL" id="KAK7858342.1"/>
    </source>
</evidence>
<reference evidence="1" key="3">
    <citation type="submission" date="2023-07" db="EMBL/GenBank/DDBJ databases">
        <title>An improved reference 1 genome and first organelle genomes of Quercus suber.</title>
        <authorList>
            <consortium name="Genosuber Consortium"/>
            <person name="Usie A."/>
            <person name="Serra O."/>
            <person name="Barros P."/>
        </authorList>
    </citation>
    <scope>NUCLEOTIDE SEQUENCE</scope>
    <source>
        <strain evidence="1">HL8</strain>
        <tissue evidence="1">Leaves</tissue>
    </source>
</reference>
<proteinExistence type="predicted"/>
<name>A0AAW0M685_QUESU</name>
<organism evidence="1">
    <name type="scientific">Quercus suber</name>
    <name type="common">Cork oak</name>
    <dbReference type="NCBI Taxonomy" id="58331"/>
    <lineage>
        <taxon>Eukaryota</taxon>
        <taxon>Viridiplantae</taxon>
        <taxon>Streptophyta</taxon>
        <taxon>Embryophyta</taxon>
        <taxon>Tracheophyta</taxon>
        <taxon>Spermatophyta</taxon>
        <taxon>Magnoliopsida</taxon>
        <taxon>eudicotyledons</taxon>
        <taxon>Gunneridae</taxon>
        <taxon>Pentapetalae</taxon>
        <taxon>rosids</taxon>
        <taxon>fabids</taxon>
        <taxon>Fagales</taxon>
        <taxon>Fagaceae</taxon>
        <taxon>Quercus</taxon>
    </lineage>
</organism>
<dbReference type="SUPFAM" id="SSF52490">
    <property type="entry name" value="Tubulin nucleotide-binding domain-like"/>
    <property type="match status" value="1"/>
</dbReference>
<dbReference type="Gene3D" id="3.40.50.1440">
    <property type="entry name" value="Tubulin/FtsZ, GTPase domain"/>
    <property type="match status" value="1"/>
</dbReference>
<reference evidence="1" key="1">
    <citation type="submission" date="2017-12" db="EMBL/GenBank/DDBJ databases">
        <authorList>
            <person name="Barbosa P."/>
            <person name="Usie A."/>
            <person name="Ramos A.M."/>
        </authorList>
    </citation>
    <scope>NUCLEOTIDE SEQUENCE</scope>
    <source>
        <strain evidence="1">HL8</strain>
        <tissue evidence="1">Leaves</tissue>
    </source>
</reference>
<reference evidence="1" key="2">
    <citation type="journal article" date="2018" name="Sci. Data">
        <title>The draft genome sequence of cork oak.</title>
        <authorList>
            <person name="Ramos A.M."/>
            <person name="Usie A."/>
            <person name="Barbosa P."/>
            <person name="Barros P.M."/>
            <person name="Capote T."/>
            <person name="Chaves I."/>
            <person name="Simoes F."/>
            <person name="Abreu I."/>
            <person name="Carrasquinho I."/>
            <person name="Faro C."/>
            <person name="Guimaraes J.B."/>
            <person name="Mendonca D."/>
            <person name="Nobrega F."/>
            <person name="Rodrigues L."/>
            <person name="Saibo N.J.M."/>
            <person name="Varela M.C."/>
            <person name="Egas C."/>
            <person name="Matos J."/>
            <person name="Miguel C.M."/>
            <person name="Oliveira M.M."/>
            <person name="Ricardo C.P."/>
            <person name="Goncalves S."/>
        </authorList>
    </citation>
    <scope>NUCLEOTIDE SEQUENCE [LARGE SCALE GENOMIC DNA]</scope>
    <source>
        <strain evidence="1">HL8</strain>
    </source>
</reference>
<dbReference type="InterPro" id="IPR036525">
    <property type="entry name" value="Tubulin/FtsZ_GTPase_sf"/>
</dbReference>
<dbReference type="AlphaFoldDB" id="A0AAW0M685"/>